<accession>A0A8J7AQC0</accession>
<comment type="caution">
    <text evidence="2">The sequence shown here is derived from an EMBL/GenBank/DDBJ whole genome shotgun (WGS) entry which is preliminary data.</text>
</comment>
<keyword evidence="2" id="KW-0808">Transferase</keyword>
<keyword evidence="3" id="KW-1185">Reference proteome</keyword>
<dbReference type="GO" id="GO:0016740">
    <property type="term" value="F:transferase activity"/>
    <property type="evidence" value="ECO:0007669"/>
    <property type="project" value="UniProtKB-KW"/>
</dbReference>
<evidence type="ECO:0000259" key="1">
    <source>
        <dbReference type="Pfam" id="PF04230"/>
    </source>
</evidence>
<dbReference type="AlphaFoldDB" id="A0A8J7AQC0"/>
<feature type="domain" description="Polysaccharide pyruvyl transferase" evidence="1">
    <location>
        <begin position="13"/>
        <end position="281"/>
    </location>
</feature>
<organism evidence="2 3">
    <name type="scientific">Vasconcelosia minhoensis LEGE 07310</name>
    <dbReference type="NCBI Taxonomy" id="915328"/>
    <lineage>
        <taxon>Bacteria</taxon>
        <taxon>Bacillati</taxon>
        <taxon>Cyanobacteriota</taxon>
        <taxon>Cyanophyceae</taxon>
        <taxon>Nodosilineales</taxon>
        <taxon>Cymatolegaceae</taxon>
        <taxon>Vasconcelosia</taxon>
        <taxon>Vasconcelosia minhoensis</taxon>
    </lineage>
</organism>
<proteinExistence type="predicted"/>
<sequence length="353" mass="38337">MRAVLCGYYGMGNGGDEALLATLLQMLPSPVTPIVLSGNPAETAQRYGVEAVERKSLPAVWSALRQSQFFIWGGGSLMQDATSAINPLYYGGLMQLAQLMGLKTVAWAQGIGPLRRPSSRWLARLALRGCEGISVRDRASAQLLSDWNLPCLLAPDPVWALASKPVPQLWNLPAPRVAVALRAHPQLSPERQEVIIQALVNFQKATQVCLILLPFQPIKDRGIADAIAARLTGPHAILTPTSPQQLKGVFRGIEMTIGMRFHALVMAAAEGCRCFAISYDPKVEQIVQALDLPAWTLAQPGESTLPALPSDASTLSQAWLQCYANGDPLSADQIQSRLDRALMHQDFLIEAFQ</sequence>
<dbReference type="PANTHER" id="PTHR36836">
    <property type="entry name" value="COLANIC ACID BIOSYNTHESIS PROTEIN WCAK"/>
    <property type="match status" value="1"/>
</dbReference>
<dbReference type="RefSeq" id="WP_193908299.1">
    <property type="nucleotide sequence ID" value="NZ_JADEXG010000033.1"/>
</dbReference>
<dbReference type="NCBIfam" id="TIGR03609">
    <property type="entry name" value="S_layer_CsaB"/>
    <property type="match status" value="1"/>
</dbReference>
<dbReference type="Pfam" id="PF04230">
    <property type="entry name" value="PS_pyruv_trans"/>
    <property type="match status" value="1"/>
</dbReference>
<dbReference type="InterPro" id="IPR007345">
    <property type="entry name" value="Polysacch_pyruvyl_Trfase"/>
</dbReference>
<dbReference type="Proteomes" id="UP000636505">
    <property type="component" value="Unassembled WGS sequence"/>
</dbReference>
<reference evidence="2" key="1">
    <citation type="submission" date="2020-10" db="EMBL/GenBank/DDBJ databases">
        <authorList>
            <person name="Castelo-Branco R."/>
            <person name="Eusebio N."/>
            <person name="Adriana R."/>
            <person name="Vieira A."/>
            <person name="Brugerolle De Fraissinette N."/>
            <person name="Rezende De Castro R."/>
            <person name="Schneider M.P."/>
            <person name="Vasconcelos V."/>
            <person name="Leao P.N."/>
        </authorList>
    </citation>
    <scope>NUCLEOTIDE SEQUENCE</scope>
    <source>
        <strain evidence="2">LEGE 07310</strain>
    </source>
</reference>
<name>A0A8J7AQC0_9CYAN</name>
<dbReference type="InterPro" id="IPR019896">
    <property type="entry name" value="Polysacch_pyruvyl_Trfase_CsaB"/>
</dbReference>
<dbReference type="PANTHER" id="PTHR36836:SF1">
    <property type="entry name" value="COLANIC ACID BIOSYNTHESIS PROTEIN WCAK"/>
    <property type="match status" value="1"/>
</dbReference>
<protein>
    <submittedName>
        <fullName evidence="2">Polysaccharide pyruvyl transferase CsaB</fullName>
    </submittedName>
</protein>
<evidence type="ECO:0000313" key="2">
    <source>
        <dbReference type="EMBL" id="MBE9078451.1"/>
    </source>
</evidence>
<gene>
    <name evidence="2" type="primary">csaB</name>
    <name evidence="2" type="ORF">IQ241_14290</name>
</gene>
<evidence type="ECO:0000313" key="3">
    <source>
        <dbReference type="Proteomes" id="UP000636505"/>
    </source>
</evidence>
<dbReference type="EMBL" id="JADEXG010000033">
    <property type="protein sequence ID" value="MBE9078451.1"/>
    <property type="molecule type" value="Genomic_DNA"/>
</dbReference>